<keyword evidence="7" id="KW-0539">Nucleus</keyword>
<dbReference type="InterPro" id="IPR001680">
    <property type="entry name" value="WD40_rpt"/>
</dbReference>
<feature type="repeat" description="WD" evidence="9">
    <location>
        <begin position="251"/>
        <end position="292"/>
    </location>
</feature>
<dbReference type="Proteomes" id="UP000187209">
    <property type="component" value="Unassembled WGS sequence"/>
</dbReference>
<evidence type="ECO:0000256" key="1">
    <source>
        <dbReference type="ARBA" id="ARBA00004123"/>
    </source>
</evidence>
<evidence type="ECO:0000256" key="9">
    <source>
        <dbReference type="PROSITE-ProRule" id="PRU00221"/>
    </source>
</evidence>
<evidence type="ECO:0000256" key="2">
    <source>
        <dbReference type="ARBA" id="ARBA00022574"/>
    </source>
</evidence>
<dbReference type="EMBL" id="MPUH01000065">
    <property type="protein sequence ID" value="OMJ92236.1"/>
    <property type="molecule type" value="Genomic_DNA"/>
</dbReference>
<dbReference type="PRINTS" id="PR00320">
    <property type="entry name" value="GPROTEINBRPT"/>
</dbReference>
<dbReference type="PROSITE" id="PS50082">
    <property type="entry name" value="WD_REPEATS_2"/>
    <property type="match status" value="5"/>
</dbReference>
<dbReference type="PANTHER" id="PTHR43979:SF1">
    <property type="entry name" value="PRE-MRNA-PROCESSING FACTOR 17"/>
    <property type="match status" value="1"/>
</dbReference>
<dbReference type="SUPFAM" id="SSF50978">
    <property type="entry name" value="WD40 repeat-like"/>
    <property type="match status" value="1"/>
</dbReference>
<comment type="subcellular location">
    <subcellularLocation>
        <location evidence="1">Nucleus</location>
    </subcellularLocation>
</comment>
<dbReference type="InterPro" id="IPR020472">
    <property type="entry name" value="WD40_PAC1"/>
</dbReference>
<evidence type="ECO:0000256" key="8">
    <source>
        <dbReference type="ARBA" id="ARBA00068146"/>
    </source>
</evidence>
<dbReference type="FunFam" id="2.130.10.10:FF:000034">
    <property type="entry name" value="Pre-mRNA-processing factor 17, putative"/>
    <property type="match status" value="1"/>
</dbReference>
<evidence type="ECO:0000256" key="10">
    <source>
        <dbReference type="SAM" id="Coils"/>
    </source>
</evidence>
<evidence type="ECO:0000313" key="12">
    <source>
        <dbReference type="Proteomes" id="UP000187209"/>
    </source>
</evidence>
<dbReference type="GO" id="GO:0000398">
    <property type="term" value="P:mRNA splicing, via spliceosome"/>
    <property type="evidence" value="ECO:0007669"/>
    <property type="project" value="InterPro"/>
</dbReference>
<dbReference type="GO" id="GO:0071013">
    <property type="term" value="C:catalytic step 2 spliceosome"/>
    <property type="evidence" value="ECO:0007669"/>
    <property type="project" value="InterPro"/>
</dbReference>
<comment type="caution">
    <text evidence="11">The sequence shown here is derived from an EMBL/GenBank/DDBJ whole genome shotgun (WGS) entry which is preliminary data.</text>
</comment>
<dbReference type="AlphaFoldDB" id="A0A1R2CT85"/>
<keyword evidence="2 9" id="KW-0853">WD repeat</keyword>
<keyword evidence="12" id="KW-1185">Reference proteome</keyword>
<dbReference type="OrthoDB" id="10257301at2759"/>
<dbReference type="Pfam" id="PF00400">
    <property type="entry name" value="WD40"/>
    <property type="match status" value="5"/>
</dbReference>
<keyword evidence="3" id="KW-0507">mRNA processing</keyword>
<keyword evidence="10" id="KW-0175">Coiled coil</keyword>
<evidence type="ECO:0000313" key="11">
    <source>
        <dbReference type="EMBL" id="OMJ92236.1"/>
    </source>
</evidence>
<feature type="repeat" description="WD" evidence="9">
    <location>
        <begin position="469"/>
        <end position="502"/>
    </location>
</feature>
<reference evidence="11 12" key="1">
    <citation type="submission" date="2016-11" db="EMBL/GenBank/DDBJ databases">
        <title>The macronuclear genome of Stentor coeruleus: a giant cell with tiny introns.</title>
        <authorList>
            <person name="Slabodnick M."/>
            <person name="Ruby J.G."/>
            <person name="Reiff S.B."/>
            <person name="Swart E.C."/>
            <person name="Gosai S."/>
            <person name="Prabakaran S."/>
            <person name="Witkowska E."/>
            <person name="Larue G.E."/>
            <person name="Fisher S."/>
            <person name="Freeman R.M."/>
            <person name="Gunawardena J."/>
            <person name="Chu W."/>
            <person name="Stover N.A."/>
            <person name="Gregory B.D."/>
            <person name="Nowacki M."/>
            <person name="Derisi J."/>
            <person name="Roy S.W."/>
            <person name="Marshall W.F."/>
            <person name="Sood P."/>
        </authorList>
    </citation>
    <scope>NUCLEOTIDE SEQUENCE [LARGE SCALE GENOMIC DNA]</scope>
    <source>
        <strain evidence="11">WM001</strain>
    </source>
</reference>
<feature type="repeat" description="WD" evidence="9">
    <location>
        <begin position="337"/>
        <end position="369"/>
    </location>
</feature>
<evidence type="ECO:0000256" key="5">
    <source>
        <dbReference type="ARBA" id="ARBA00022737"/>
    </source>
</evidence>
<name>A0A1R2CT85_9CILI</name>
<sequence>MDFIFSESDSESINFPSTSKLSLAPDVIIPQTPVSILSTPILQKIELHSQSFKDLFYKQENFNNTIDQPSEKTVFTKSTPSQIEHKLQLKNKRVKNDDPTSGDFLGPWAHYSGEELLFAGRYQEIDEEQKAKLAELEEKRQKKIVESRDKPIVKDYEKTDIVINDAKILTHVDKSLDYQGRSIFDTPSDLKIDPNNVAYIPKKCKQTLAGHTKGVQCVKFHKDGHLMLSASLDHTVKIWDAVGSKKCIQTYIGHTNSVRDICWSMDCTSFLSCSYDRLIRHWDTETGKVLCTFTCRRIPYCVKFNPDPEKLSSFIVGTANKKIVEYDTYTGKKERTYDEHLGAVNSLCFMDNNKKFVSTSDDKKVFLWEFGIPVVTKHISEPNLHAIPYTVLHPNNRHFVGQCLDNRLVVFEARGGFRLNRRKKFVGHMNGGFACSVAFSPDGQFVTSGDANGRIWFWDWQTTKNYRTLQAHNDVVIGIDWHPVFPSVVATCSWDGVIKIWD</sequence>
<feature type="repeat" description="WD" evidence="9">
    <location>
        <begin position="436"/>
        <end position="468"/>
    </location>
</feature>
<keyword evidence="5" id="KW-0677">Repeat</keyword>
<feature type="repeat" description="WD" evidence="9">
    <location>
        <begin position="208"/>
        <end position="240"/>
    </location>
</feature>
<dbReference type="InterPro" id="IPR015943">
    <property type="entry name" value="WD40/YVTN_repeat-like_dom_sf"/>
</dbReference>
<dbReference type="PANTHER" id="PTHR43979">
    <property type="entry name" value="PRE-MRNA-PROCESSING FACTOR 17"/>
    <property type="match status" value="1"/>
</dbReference>
<dbReference type="Gene3D" id="2.130.10.10">
    <property type="entry name" value="YVTN repeat-like/Quinoprotein amine dehydrogenase"/>
    <property type="match status" value="1"/>
</dbReference>
<accession>A0A1R2CT85</accession>
<dbReference type="PROSITE" id="PS50294">
    <property type="entry name" value="WD_REPEATS_REGION"/>
    <property type="match status" value="4"/>
</dbReference>
<organism evidence="11 12">
    <name type="scientific">Stentor coeruleus</name>
    <dbReference type="NCBI Taxonomy" id="5963"/>
    <lineage>
        <taxon>Eukaryota</taxon>
        <taxon>Sar</taxon>
        <taxon>Alveolata</taxon>
        <taxon>Ciliophora</taxon>
        <taxon>Postciliodesmatophora</taxon>
        <taxon>Heterotrichea</taxon>
        <taxon>Heterotrichida</taxon>
        <taxon>Stentoridae</taxon>
        <taxon>Stentor</taxon>
    </lineage>
</organism>
<gene>
    <name evidence="11" type="ORF">SteCoe_5004</name>
</gene>
<evidence type="ECO:0000256" key="6">
    <source>
        <dbReference type="ARBA" id="ARBA00023187"/>
    </source>
</evidence>
<dbReference type="InterPro" id="IPR036322">
    <property type="entry name" value="WD40_repeat_dom_sf"/>
</dbReference>
<dbReference type="GO" id="GO:0003729">
    <property type="term" value="F:mRNA binding"/>
    <property type="evidence" value="ECO:0007669"/>
    <property type="project" value="TreeGrafter"/>
</dbReference>
<dbReference type="CDD" id="cd00200">
    <property type="entry name" value="WD40"/>
    <property type="match status" value="1"/>
</dbReference>
<dbReference type="SMART" id="SM00320">
    <property type="entry name" value="WD40"/>
    <property type="match status" value="6"/>
</dbReference>
<feature type="coiled-coil region" evidence="10">
    <location>
        <begin position="119"/>
        <end position="146"/>
    </location>
</feature>
<keyword evidence="6" id="KW-0508">mRNA splicing</keyword>
<evidence type="ECO:0000256" key="7">
    <source>
        <dbReference type="ARBA" id="ARBA00023242"/>
    </source>
</evidence>
<proteinExistence type="predicted"/>
<protein>
    <recommendedName>
        <fullName evidence="8">Pre-mRNA-processing factor 17</fullName>
    </recommendedName>
</protein>
<evidence type="ECO:0000256" key="3">
    <source>
        <dbReference type="ARBA" id="ARBA00022664"/>
    </source>
</evidence>
<evidence type="ECO:0000256" key="4">
    <source>
        <dbReference type="ARBA" id="ARBA00022728"/>
    </source>
</evidence>
<keyword evidence="4" id="KW-0747">Spliceosome</keyword>
<dbReference type="InterPro" id="IPR032847">
    <property type="entry name" value="PRPF17"/>
</dbReference>